<name>A0A511MW22_9NOCA</name>
<dbReference type="Gene3D" id="3.40.50.300">
    <property type="entry name" value="P-loop containing nucleotide triphosphate hydrolases"/>
    <property type="match status" value="1"/>
</dbReference>
<comment type="caution">
    <text evidence="1">The sequence shown here is derived from an EMBL/GenBank/DDBJ whole genome shotgun (WGS) entry which is preliminary data.</text>
</comment>
<accession>A0A511MW22</accession>
<evidence type="ECO:0008006" key="3">
    <source>
        <dbReference type="Google" id="ProtNLM"/>
    </source>
</evidence>
<dbReference type="Pfam" id="PF05621">
    <property type="entry name" value="TniB"/>
    <property type="match status" value="1"/>
</dbReference>
<dbReference type="InterPro" id="IPR027417">
    <property type="entry name" value="P-loop_NTPase"/>
</dbReference>
<dbReference type="EMBL" id="BJXA01000160">
    <property type="protein sequence ID" value="GEM44316.1"/>
    <property type="molecule type" value="Genomic_DNA"/>
</dbReference>
<keyword evidence="2" id="KW-1185">Reference proteome</keyword>
<dbReference type="Proteomes" id="UP000321424">
    <property type="component" value="Unassembled WGS sequence"/>
</dbReference>
<dbReference type="InterPro" id="IPR008868">
    <property type="entry name" value="TniB"/>
</dbReference>
<evidence type="ECO:0000313" key="2">
    <source>
        <dbReference type="Proteomes" id="UP000321424"/>
    </source>
</evidence>
<dbReference type="SUPFAM" id="SSF52540">
    <property type="entry name" value="P-loop containing nucleoside triphosphate hydrolases"/>
    <property type="match status" value="1"/>
</dbReference>
<gene>
    <name evidence="1" type="ORF">NN4_88350</name>
</gene>
<sequence length="333" mass="36551">MTTTDGDPVTEPSRQLTTLTGWRQFTLDHPKIPDLLAPGDWEVLDPQSRRRDDEIRIDYHTRLTVIATSTVKAVAQKGRRLTLLNRHAISARRGLILSGAAGTGKTTAITQFGKMHEVADRQRHPHSADRIPVLYVTVPPAATPRMLAAEFARFLGLPVTQRANLTDIIEAVCGVCCDCGTRVVICDELHNISLTTRAGAEVSDTLKYFSERIPATFVYSGINVEREGLFTGTRGEQIAGRHTLLRTVGFPYTDDWHGVVASIENTLRLHEHRPGTLTGLARYLHHRTAGMIGSLSALIREAALEAILTGTETITKASLDTIDLDHAAHTKST</sequence>
<proteinExistence type="predicted"/>
<evidence type="ECO:0000313" key="1">
    <source>
        <dbReference type="EMBL" id="GEM44316.1"/>
    </source>
</evidence>
<protein>
    <recommendedName>
        <fullName evidence="3">ATP/GTP-binding protein</fullName>
    </recommendedName>
</protein>
<reference evidence="1 2" key="1">
    <citation type="submission" date="2019-07" db="EMBL/GenBank/DDBJ databases">
        <title>Whole genome shotgun sequence of Nocardia ninae NBRC 108245.</title>
        <authorList>
            <person name="Hosoyama A."/>
            <person name="Uohara A."/>
            <person name="Ohji S."/>
            <person name="Ichikawa N."/>
        </authorList>
    </citation>
    <scope>NUCLEOTIDE SEQUENCE [LARGE SCALE GENOMIC DNA]</scope>
    <source>
        <strain evidence="1 2">NBRC 108245</strain>
    </source>
</reference>
<dbReference type="AlphaFoldDB" id="A0A511MW22"/>
<organism evidence="1 2">
    <name type="scientific">Nocardia ninae NBRC 108245</name>
    <dbReference type="NCBI Taxonomy" id="1210091"/>
    <lineage>
        <taxon>Bacteria</taxon>
        <taxon>Bacillati</taxon>
        <taxon>Actinomycetota</taxon>
        <taxon>Actinomycetes</taxon>
        <taxon>Mycobacteriales</taxon>
        <taxon>Nocardiaceae</taxon>
        <taxon>Nocardia</taxon>
    </lineage>
</organism>